<dbReference type="Proteomes" id="UP000518316">
    <property type="component" value="Unassembled WGS sequence"/>
</dbReference>
<gene>
    <name evidence="2" type="ORF">H5S40_03530</name>
</gene>
<keyword evidence="1" id="KW-1133">Transmembrane helix</keyword>
<keyword evidence="1" id="KW-0812">Transmembrane</keyword>
<evidence type="ECO:0000313" key="3">
    <source>
        <dbReference type="Proteomes" id="UP000518316"/>
    </source>
</evidence>
<feature type="transmembrane region" description="Helical" evidence="1">
    <location>
        <begin position="186"/>
        <end position="209"/>
    </location>
</feature>
<comment type="caution">
    <text evidence="2">The sequence shown here is derived from an EMBL/GenBank/DDBJ whole genome shotgun (WGS) entry which is preliminary data.</text>
</comment>
<keyword evidence="1" id="KW-0472">Membrane</keyword>
<dbReference type="RefSeq" id="WP_182597881.1">
    <property type="nucleotide sequence ID" value="NZ_JACIVC010000049.1"/>
</dbReference>
<protein>
    <submittedName>
        <fullName evidence="2">Uncharacterized protein</fullName>
    </submittedName>
</protein>
<evidence type="ECO:0000313" key="2">
    <source>
        <dbReference type="EMBL" id="MBB1069225.1"/>
    </source>
</evidence>
<proteinExistence type="predicted"/>
<sequence length="210" mass="24234">MYTVNTAGHDNQIKEFIAELQNWFEKSDLYDELSNQDILEYHYDDKVYQFGSSPLSSYDVNTIISNTDGTYRIILRFRNGKSFDIGTIEDDSKLNEHLEDSTCEPRLYVRGGRYKKVVVDKDGTDHIKSFREPYKFQIEFLKKVESNDVNYIDSTTAQQMLEQNKWYQASQKAEKFGNTMESAGNSIAGCGCLLILLVTIPVILLLFFIL</sequence>
<evidence type="ECO:0000256" key="1">
    <source>
        <dbReference type="SAM" id="Phobius"/>
    </source>
</evidence>
<dbReference type="AlphaFoldDB" id="A0A7W3TQW7"/>
<name>A0A7W3TQW7_9LACO</name>
<organism evidence="2 3">
    <name type="scientific">Limosilactobacillus albertensis</name>
    <dbReference type="NCBI Taxonomy" id="2759752"/>
    <lineage>
        <taxon>Bacteria</taxon>
        <taxon>Bacillati</taxon>
        <taxon>Bacillota</taxon>
        <taxon>Bacilli</taxon>
        <taxon>Lactobacillales</taxon>
        <taxon>Lactobacillaceae</taxon>
        <taxon>Limosilactobacillus</taxon>
    </lineage>
</organism>
<reference evidence="2 3" key="1">
    <citation type="submission" date="2020-07" db="EMBL/GenBank/DDBJ databases">
        <title>Description of Limosilactobacillus balticus sp. nov., Limosilactobacillus agrestis sp. nov., Limosilactobacillus albertensis sp. nov., Limosilactobacillus rudii sp. nov., Limosilactobacillus fastidiosus sp. nov., five novel Limosilactobacillus species isolated from the vertebrate gastrointestinal tract, and proposal of 6 subspecies of Limosilactobacillus reuteri adapted to the gastrointestinal tract of specific vertebrate hosts.</title>
        <authorList>
            <person name="Li F."/>
            <person name="Cheng C."/>
            <person name="Zheng J."/>
            <person name="Quevedo R.M."/>
            <person name="Li J."/>
            <person name="Roos S."/>
            <person name="Gaenzle M.G."/>
            <person name="Walter J."/>
        </authorList>
    </citation>
    <scope>NUCLEOTIDE SEQUENCE [LARGE SCALE GENOMIC DNA]</scope>
    <source>
        <strain evidence="2 3">RRLNB_1_1</strain>
    </source>
</reference>
<keyword evidence="3" id="KW-1185">Reference proteome</keyword>
<dbReference type="EMBL" id="JACIVC010000049">
    <property type="protein sequence ID" value="MBB1069225.1"/>
    <property type="molecule type" value="Genomic_DNA"/>
</dbReference>
<accession>A0A7W3TQW7</accession>